<reference evidence="7" key="1">
    <citation type="submission" date="2020-10" db="EMBL/GenBank/DDBJ databases">
        <authorList>
            <person name="Gilroy R."/>
        </authorList>
    </citation>
    <scope>NUCLEOTIDE SEQUENCE</scope>
    <source>
        <strain evidence="7">ChiGjej1B1-24693</strain>
    </source>
</reference>
<gene>
    <name evidence="7" type="ORF">IAA98_10955</name>
</gene>
<dbReference type="InterPro" id="IPR020084">
    <property type="entry name" value="NUDIX_hydrolase_CS"/>
</dbReference>
<dbReference type="SUPFAM" id="SSF55811">
    <property type="entry name" value="Nudix"/>
    <property type="match status" value="1"/>
</dbReference>
<name>A0A9D1KN21_9ACTN</name>
<dbReference type="PRINTS" id="PR00502">
    <property type="entry name" value="NUDIXFAMILY"/>
</dbReference>
<dbReference type="InterPro" id="IPR000086">
    <property type="entry name" value="NUDIX_hydrolase_dom"/>
</dbReference>
<dbReference type="PANTHER" id="PTHR43046:SF12">
    <property type="entry name" value="GDP-MANNOSE MANNOSYL HYDROLASE"/>
    <property type="match status" value="1"/>
</dbReference>
<dbReference type="PROSITE" id="PS00893">
    <property type="entry name" value="NUDIX_BOX"/>
    <property type="match status" value="1"/>
</dbReference>
<organism evidence="7 8">
    <name type="scientific">Candidatus Avipropionibacterium avicola</name>
    <dbReference type="NCBI Taxonomy" id="2840701"/>
    <lineage>
        <taxon>Bacteria</taxon>
        <taxon>Bacillati</taxon>
        <taxon>Actinomycetota</taxon>
        <taxon>Actinomycetes</taxon>
        <taxon>Propionibacteriales</taxon>
        <taxon>Propionibacteriaceae</taxon>
        <taxon>Propionibacteriaceae incertae sedis</taxon>
        <taxon>Candidatus Avipropionibacterium</taxon>
    </lineage>
</organism>
<sequence length="182" mass="20039">MSRRSDGPPPEPAERPVIIRRTVRVVTIDDRERVLLFADSDPGLPDRSWWVVPGGGMDPGETEAGTAVRELAEETGCRVAEGQLLGPIAHRHVVHGYSDQVVDIVSESFYAVRVPAFTVDIAGHTEDEQLTLTGHRWWTGDELGATDDWLWPACLPDLVERVLAGDHQLVELGDMEESTLPA</sequence>
<feature type="domain" description="Nudix hydrolase" evidence="6">
    <location>
        <begin position="18"/>
        <end position="160"/>
    </location>
</feature>
<dbReference type="InterPro" id="IPR020476">
    <property type="entry name" value="Nudix_hydrolase"/>
</dbReference>
<dbReference type="Gene3D" id="3.90.79.10">
    <property type="entry name" value="Nucleoside Triphosphate Pyrophosphohydrolase"/>
    <property type="match status" value="1"/>
</dbReference>
<evidence type="ECO:0000256" key="5">
    <source>
        <dbReference type="RuleBase" id="RU003476"/>
    </source>
</evidence>
<comment type="caution">
    <text evidence="7">The sequence shown here is derived from an EMBL/GenBank/DDBJ whole genome shotgun (WGS) entry which is preliminary data.</text>
</comment>
<evidence type="ECO:0000256" key="3">
    <source>
        <dbReference type="ARBA" id="ARBA00022801"/>
    </source>
</evidence>
<reference evidence="7" key="2">
    <citation type="journal article" date="2021" name="PeerJ">
        <title>Extensive microbial diversity within the chicken gut microbiome revealed by metagenomics and culture.</title>
        <authorList>
            <person name="Gilroy R."/>
            <person name="Ravi A."/>
            <person name="Getino M."/>
            <person name="Pursley I."/>
            <person name="Horton D.L."/>
            <person name="Alikhan N.F."/>
            <person name="Baker D."/>
            <person name="Gharbi K."/>
            <person name="Hall N."/>
            <person name="Watson M."/>
            <person name="Adriaenssens E.M."/>
            <person name="Foster-Nyarko E."/>
            <person name="Jarju S."/>
            <person name="Secka A."/>
            <person name="Antonio M."/>
            <person name="Oren A."/>
            <person name="Chaudhuri R.R."/>
            <person name="La Ragione R."/>
            <person name="Hildebrand F."/>
            <person name="Pallen M.J."/>
        </authorList>
    </citation>
    <scope>NUCLEOTIDE SEQUENCE</scope>
    <source>
        <strain evidence="7">ChiGjej1B1-24693</strain>
    </source>
</reference>
<dbReference type="PANTHER" id="PTHR43046">
    <property type="entry name" value="GDP-MANNOSE MANNOSYL HYDROLASE"/>
    <property type="match status" value="1"/>
</dbReference>
<dbReference type="AlphaFoldDB" id="A0A9D1KN21"/>
<dbReference type="PROSITE" id="PS51462">
    <property type="entry name" value="NUDIX"/>
    <property type="match status" value="1"/>
</dbReference>
<dbReference type="CDD" id="cd04685">
    <property type="entry name" value="NUDIX_Hydrolase"/>
    <property type="match status" value="1"/>
</dbReference>
<proteinExistence type="inferred from homology"/>
<evidence type="ECO:0000256" key="2">
    <source>
        <dbReference type="ARBA" id="ARBA00005582"/>
    </source>
</evidence>
<evidence type="ECO:0000256" key="4">
    <source>
        <dbReference type="ARBA" id="ARBA00022842"/>
    </source>
</evidence>
<protein>
    <submittedName>
        <fullName evidence="7">NUDIX domain-containing protein</fullName>
    </submittedName>
</protein>
<dbReference type="Proteomes" id="UP000886842">
    <property type="component" value="Unassembled WGS sequence"/>
</dbReference>
<dbReference type="Pfam" id="PF00293">
    <property type="entry name" value="NUDIX"/>
    <property type="match status" value="1"/>
</dbReference>
<dbReference type="EMBL" id="DVLP01000322">
    <property type="protein sequence ID" value="HIT76096.1"/>
    <property type="molecule type" value="Genomic_DNA"/>
</dbReference>
<evidence type="ECO:0000313" key="8">
    <source>
        <dbReference type="Proteomes" id="UP000886842"/>
    </source>
</evidence>
<dbReference type="InterPro" id="IPR015797">
    <property type="entry name" value="NUDIX_hydrolase-like_dom_sf"/>
</dbReference>
<comment type="cofactor">
    <cofactor evidence="1">
        <name>Mg(2+)</name>
        <dbReference type="ChEBI" id="CHEBI:18420"/>
    </cofactor>
</comment>
<dbReference type="GO" id="GO:0016787">
    <property type="term" value="F:hydrolase activity"/>
    <property type="evidence" value="ECO:0007669"/>
    <property type="project" value="UniProtKB-KW"/>
</dbReference>
<evidence type="ECO:0000259" key="6">
    <source>
        <dbReference type="PROSITE" id="PS51462"/>
    </source>
</evidence>
<keyword evidence="4" id="KW-0460">Magnesium</keyword>
<evidence type="ECO:0000256" key="1">
    <source>
        <dbReference type="ARBA" id="ARBA00001946"/>
    </source>
</evidence>
<comment type="similarity">
    <text evidence="2 5">Belongs to the Nudix hydrolase family.</text>
</comment>
<accession>A0A9D1KN21</accession>
<evidence type="ECO:0000313" key="7">
    <source>
        <dbReference type="EMBL" id="HIT76096.1"/>
    </source>
</evidence>
<keyword evidence="3 5" id="KW-0378">Hydrolase</keyword>